<name>A0A1Z4VVA5_9GAMM</name>
<dbReference type="Proteomes" id="UP000218765">
    <property type="component" value="Chromosome"/>
</dbReference>
<dbReference type="KEGG" id="ttc:FOKN1_3045"/>
<evidence type="ECO:0000313" key="2">
    <source>
        <dbReference type="Proteomes" id="UP000218765"/>
    </source>
</evidence>
<dbReference type="AlphaFoldDB" id="A0A1Z4VVA5"/>
<dbReference type="RefSeq" id="WP_096367389.1">
    <property type="nucleotide sequence ID" value="NZ_AP018052.1"/>
</dbReference>
<reference evidence="1 2" key="1">
    <citation type="submission" date="2017-05" db="EMBL/GenBank/DDBJ databases">
        <title>Thiocyanate degradation by Thiohalobacter thiocyanaticus FOKN1.</title>
        <authorList>
            <person name="Oshiki M."/>
            <person name="Fukushima T."/>
            <person name="Kawano S."/>
            <person name="Nakagawa J."/>
        </authorList>
    </citation>
    <scope>NUCLEOTIDE SEQUENCE [LARGE SCALE GENOMIC DNA]</scope>
    <source>
        <strain evidence="1 2">FOKN1</strain>
    </source>
</reference>
<proteinExistence type="predicted"/>
<gene>
    <name evidence="1" type="ORF">FOKN1_3045</name>
</gene>
<dbReference type="EMBL" id="AP018052">
    <property type="protein sequence ID" value="BAZ95402.1"/>
    <property type="molecule type" value="Genomic_DNA"/>
</dbReference>
<dbReference type="OrthoDB" id="7062720at2"/>
<keyword evidence="2" id="KW-1185">Reference proteome</keyword>
<protein>
    <submittedName>
        <fullName evidence="1">Transcription-repair coupling factor</fullName>
    </submittedName>
</protein>
<accession>A0A1Z4VVA5</accession>
<sequence>MPGPRSLVNVVLLLLVAALAALVYLRPGTQTADSTSLTRLDPAQVQSIRIDNDRGRIELVRHDGGWQLREPDLPADAFQAKILLNLLNQPSQRQYPLAEIDPADIGLDPPQLVLHYDDAELRLGGTEPLQDLRYVQYGDTVHLIEDRVLNLLGAGASDLVSRRLVPAGTELQRLALPEFTLARTDTGGWAVKPDRPDISADRLQRLVDTWRTTQALWVGEDKGGPLQGEVELTFADGERIRYGIRRSEADFVLVREKPGLAYHLGTQQAGRLLELDAGKDANPAPEP</sequence>
<organism evidence="1 2">
    <name type="scientific">Thiohalobacter thiocyanaticus</name>
    <dbReference type="NCBI Taxonomy" id="585455"/>
    <lineage>
        <taxon>Bacteria</taxon>
        <taxon>Pseudomonadati</taxon>
        <taxon>Pseudomonadota</taxon>
        <taxon>Gammaproteobacteria</taxon>
        <taxon>Thiohalobacterales</taxon>
        <taxon>Thiohalobacteraceae</taxon>
        <taxon>Thiohalobacter</taxon>
    </lineage>
</organism>
<evidence type="ECO:0000313" key="1">
    <source>
        <dbReference type="EMBL" id="BAZ95402.1"/>
    </source>
</evidence>